<dbReference type="Pfam" id="PF05635">
    <property type="entry name" value="23S_rRNA_IVP"/>
    <property type="match status" value="1"/>
</dbReference>
<evidence type="ECO:0000313" key="1">
    <source>
        <dbReference type="EMBL" id="KYG81041.1"/>
    </source>
</evidence>
<dbReference type="CDD" id="cd16377">
    <property type="entry name" value="23S_rRNA_IVP_like"/>
    <property type="match status" value="1"/>
</dbReference>
<evidence type="ECO:0000313" key="2">
    <source>
        <dbReference type="Proteomes" id="UP000075583"/>
    </source>
</evidence>
<protein>
    <submittedName>
        <fullName evidence="1">Four helix bundle protein</fullName>
    </submittedName>
</protein>
<dbReference type="Gene3D" id="1.20.1440.60">
    <property type="entry name" value="23S rRNA-intervening sequence"/>
    <property type="match status" value="1"/>
</dbReference>
<accession>A0A150XQR4</accession>
<reference evidence="1" key="1">
    <citation type="submission" date="2016-01" db="EMBL/GenBank/DDBJ databases">
        <title>Genome sequencing of Roseivirga ehrenbergii KMM 6017.</title>
        <authorList>
            <person name="Selvaratnam C."/>
            <person name="Thevarajoo S."/>
            <person name="Goh K.M."/>
            <person name="Ee R."/>
            <person name="Chan K.-G."/>
            <person name="Chong C.S."/>
        </authorList>
    </citation>
    <scope>NUCLEOTIDE SEQUENCE [LARGE SCALE GENOMIC DNA]</scope>
    <source>
        <strain evidence="1">KMM 6017</strain>
    </source>
</reference>
<dbReference type="OrthoDB" id="9811959at2"/>
<organism evidence="1 2">
    <name type="scientific">Roseivirga ehrenbergii (strain DSM 102268 / JCM 13514 / KCTC 12282 / NCIMB 14502 / KMM 6017)</name>
    <dbReference type="NCBI Taxonomy" id="279360"/>
    <lineage>
        <taxon>Bacteria</taxon>
        <taxon>Pseudomonadati</taxon>
        <taxon>Bacteroidota</taxon>
        <taxon>Cytophagia</taxon>
        <taxon>Cytophagales</taxon>
        <taxon>Roseivirgaceae</taxon>
        <taxon>Roseivirga</taxon>
    </lineage>
</organism>
<dbReference type="SUPFAM" id="SSF158446">
    <property type="entry name" value="IVS-encoded protein-like"/>
    <property type="match status" value="1"/>
</dbReference>
<dbReference type="NCBIfam" id="TIGR02436">
    <property type="entry name" value="four helix bundle protein"/>
    <property type="match status" value="1"/>
</dbReference>
<dbReference type="InterPro" id="IPR012657">
    <property type="entry name" value="23S_rRNA-intervening_sequence"/>
</dbReference>
<keyword evidence="2" id="KW-1185">Reference proteome</keyword>
<name>A0A150XQR4_ROSEK</name>
<dbReference type="STRING" id="279360.MB14_14790"/>
<dbReference type="AlphaFoldDB" id="A0A150XQR4"/>
<dbReference type="RefSeq" id="WP_062589289.1">
    <property type="nucleotide sequence ID" value="NZ_LQZQ01000003.1"/>
</dbReference>
<dbReference type="EMBL" id="LQZQ01000003">
    <property type="protein sequence ID" value="KYG81041.1"/>
    <property type="molecule type" value="Genomic_DNA"/>
</dbReference>
<dbReference type="InterPro" id="IPR036583">
    <property type="entry name" value="23S_rRNA_IVS_sf"/>
</dbReference>
<gene>
    <name evidence="1" type="ORF">MB14_14790</name>
</gene>
<sequence length="121" mass="14218">MGNENRQYYDLDVWKEARKLVSVIYDLSRLFPDEEKYALTSQIRRAAISVPSNIAEGIGRQHTTERIQYMYISRGSLYEIETQLFLALDQNYIVQQDLDTLITQITSCKKLIQGYINYLKK</sequence>
<dbReference type="PANTHER" id="PTHR38471">
    <property type="entry name" value="FOUR HELIX BUNDLE PROTEIN"/>
    <property type="match status" value="1"/>
</dbReference>
<proteinExistence type="predicted"/>
<comment type="caution">
    <text evidence="1">The sequence shown here is derived from an EMBL/GenBank/DDBJ whole genome shotgun (WGS) entry which is preliminary data.</text>
</comment>
<dbReference type="Proteomes" id="UP000075583">
    <property type="component" value="Unassembled WGS sequence"/>
</dbReference>
<dbReference type="PANTHER" id="PTHR38471:SF2">
    <property type="entry name" value="FOUR HELIX BUNDLE PROTEIN"/>
    <property type="match status" value="1"/>
</dbReference>